<dbReference type="InterPro" id="IPR007720">
    <property type="entry name" value="PigQ/GPI1"/>
</dbReference>
<organism evidence="3 4">
    <name type="scientific">Agrocybe pediades</name>
    <dbReference type="NCBI Taxonomy" id="84607"/>
    <lineage>
        <taxon>Eukaryota</taxon>
        <taxon>Fungi</taxon>
        <taxon>Dikarya</taxon>
        <taxon>Basidiomycota</taxon>
        <taxon>Agaricomycotina</taxon>
        <taxon>Agaricomycetes</taxon>
        <taxon>Agaricomycetidae</taxon>
        <taxon>Agaricales</taxon>
        <taxon>Agaricineae</taxon>
        <taxon>Strophariaceae</taxon>
        <taxon>Agrocybe</taxon>
    </lineage>
</organism>
<evidence type="ECO:0000313" key="3">
    <source>
        <dbReference type="EMBL" id="KAF4622419.1"/>
    </source>
</evidence>
<dbReference type="GO" id="GO:0016020">
    <property type="term" value="C:membrane"/>
    <property type="evidence" value="ECO:0007669"/>
    <property type="project" value="InterPro"/>
</dbReference>
<keyword evidence="2" id="KW-0472">Membrane</keyword>
<keyword evidence="2" id="KW-0812">Transmembrane</keyword>
<dbReference type="GO" id="GO:0005783">
    <property type="term" value="C:endoplasmic reticulum"/>
    <property type="evidence" value="ECO:0007669"/>
    <property type="project" value="TreeGrafter"/>
</dbReference>
<feature type="transmembrane region" description="Helical" evidence="2">
    <location>
        <begin position="465"/>
        <end position="488"/>
    </location>
</feature>
<reference evidence="3 4" key="1">
    <citation type="submission" date="2019-12" db="EMBL/GenBank/DDBJ databases">
        <authorList>
            <person name="Floudas D."/>
            <person name="Bentzer J."/>
            <person name="Ahren D."/>
            <person name="Johansson T."/>
            <person name="Persson P."/>
            <person name="Tunlid A."/>
        </authorList>
    </citation>
    <scope>NUCLEOTIDE SEQUENCE [LARGE SCALE GENOMIC DNA]</scope>
    <source>
        <strain evidence="3 4">CBS 102.39</strain>
    </source>
</reference>
<feature type="compositionally biased region" description="Pro residues" evidence="1">
    <location>
        <begin position="392"/>
        <end position="408"/>
    </location>
</feature>
<proteinExistence type="predicted"/>
<dbReference type="Pfam" id="PF05024">
    <property type="entry name" value="Gpi1"/>
    <property type="match status" value="2"/>
</dbReference>
<evidence type="ECO:0000313" key="4">
    <source>
        <dbReference type="Proteomes" id="UP000521872"/>
    </source>
</evidence>
<dbReference type="GO" id="GO:0006506">
    <property type="term" value="P:GPI anchor biosynthetic process"/>
    <property type="evidence" value="ECO:0007669"/>
    <property type="project" value="InterPro"/>
</dbReference>
<protein>
    <recommendedName>
        <fullName evidence="5">Gpi1-domain-containing protein</fullName>
    </recommendedName>
</protein>
<accession>A0A8H4R4Z5</accession>
<feature type="region of interest" description="Disordered" evidence="1">
    <location>
        <begin position="392"/>
        <end position="445"/>
    </location>
</feature>
<evidence type="ECO:0000256" key="2">
    <source>
        <dbReference type="SAM" id="Phobius"/>
    </source>
</evidence>
<evidence type="ECO:0008006" key="5">
    <source>
        <dbReference type="Google" id="ProtNLM"/>
    </source>
</evidence>
<name>A0A8H4R4Z5_9AGAR</name>
<dbReference type="Proteomes" id="UP000521872">
    <property type="component" value="Unassembled WGS sequence"/>
</dbReference>
<keyword evidence="2" id="KW-1133">Transmembrane helix</keyword>
<gene>
    <name evidence="3" type="ORF">D9613_009128</name>
</gene>
<feature type="transmembrane region" description="Helical" evidence="2">
    <location>
        <begin position="494"/>
        <end position="520"/>
    </location>
</feature>
<evidence type="ECO:0000256" key="1">
    <source>
        <dbReference type="SAM" id="MobiDB-lite"/>
    </source>
</evidence>
<dbReference type="AlphaFoldDB" id="A0A8H4R4Z5"/>
<dbReference type="PANTHER" id="PTHR21329">
    <property type="entry name" value="PHOSPHATIDYLINOSITOL N-ACETYLGLUCOSAMINYLTRANSFERASE SUBUNIT Q-RELATED"/>
    <property type="match status" value="1"/>
</dbReference>
<keyword evidence="4" id="KW-1185">Reference proteome</keyword>
<comment type="caution">
    <text evidence="3">The sequence shown here is derived from an EMBL/GenBank/DDBJ whole genome shotgun (WGS) entry which is preliminary data.</text>
</comment>
<dbReference type="EMBL" id="JAACJL010000002">
    <property type="protein sequence ID" value="KAF4622419.1"/>
    <property type="molecule type" value="Genomic_DNA"/>
</dbReference>
<dbReference type="PANTHER" id="PTHR21329:SF3">
    <property type="entry name" value="PHOSPHATIDYLINOSITOL N-ACETYLGLUCOSAMINYLTRANSFERASE SUBUNIT Q"/>
    <property type="match status" value="1"/>
</dbReference>
<sequence length="649" mass="71144">MNVPSITTPLTFPFDRLCSSPPPTLTSSSSSLSAMLSVFWPDSSPTQGDYICYGWLHPAICVAAFLPVASRSAAITSHLSLSSTWQAVKPSCSGDPIPLGVCSISSTPLPAKLELWHLQTQPSFSYILYTPHTPKSLRFYALSSHHPKQDEKSTEDHYSLLSQHDFTHPSPQHLPQPQSGALNQVVVNQMNAASLLQCLLSSSAPPTTPPLLPTTATFLLSLASSLSSLSSLLLSLYALGAKIAGMPLYYEVGTGKKKEKRKVRLKDLSATVQQLDVRISQSIFFINNVASLQRQDTADVQAYAERYTNFFNTSWLILNDMTLGIAMGSFINENKEFLAAVIEHFIRTYLFTYPRAVLLWLDAWPAGLKLNAELSGFYVRLLSGVLDSWGTHPPPPPHPPPAPPPHPIHPVLHGRAHPPPVPPLRSARPPTNPPPPRELRADEVRKRKNALRGRTDAYGYDMDQLLFGTVMFTLIAFLVPTAGVYYVFFAVIRLITLLVQAALETLLALLHHFPLFAIMLRVKDRGRLSGGVYFVVHPPPTTSRRASGRKLKGDTLTLKRGEEGVGASVQGHMSLESQPISVAEIFVQYIELTKRLSSHYNPLRLLWLVVRGERVASIGRYEIRYEDAGAGFGVKGGGGGGGGGKDKVE</sequence>